<comment type="pathway">
    <text evidence="2 10 12">Cofactor biosynthesis; thiamine diphosphate biosynthesis; thiamine phosphate from 4-amino-2-methyl-5-diphosphomethylpyrimidine and 4-methyl-5-(2-phosphoethyl)-thiazole: step 1/1.</text>
</comment>
<dbReference type="SUPFAM" id="SSF51391">
    <property type="entry name" value="Thiamin phosphate synthase"/>
    <property type="match status" value="1"/>
</dbReference>
<evidence type="ECO:0000259" key="13">
    <source>
        <dbReference type="Pfam" id="PF02581"/>
    </source>
</evidence>
<dbReference type="FunFam" id="3.20.20.70:FF:000096">
    <property type="entry name" value="Thiamine-phosphate synthase"/>
    <property type="match status" value="1"/>
</dbReference>
<dbReference type="GO" id="GO:0004789">
    <property type="term" value="F:thiamine-phosphate diphosphorylase activity"/>
    <property type="evidence" value="ECO:0007669"/>
    <property type="project" value="UniProtKB-UniRule"/>
</dbReference>
<feature type="binding site" evidence="10">
    <location>
        <position position="119"/>
    </location>
    <ligand>
        <name>4-amino-2-methyl-5-(diphosphooxymethyl)pyrimidine</name>
        <dbReference type="ChEBI" id="CHEBI:57841"/>
    </ligand>
</feature>
<dbReference type="Pfam" id="PF02581">
    <property type="entry name" value="TMP-TENI"/>
    <property type="match status" value="1"/>
</dbReference>
<evidence type="ECO:0000256" key="11">
    <source>
        <dbReference type="RuleBase" id="RU003826"/>
    </source>
</evidence>
<evidence type="ECO:0000256" key="6">
    <source>
        <dbReference type="ARBA" id="ARBA00022977"/>
    </source>
</evidence>
<dbReference type="GO" id="GO:0005737">
    <property type="term" value="C:cytoplasm"/>
    <property type="evidence" value="ECO:0007669"/>
    <property type="project" value="TreeGrafter"/>
</dbReference>
<dbReference type="Gene3D" id="3.20.20.70">
    <property type="entry name" value="Aldolase class I"/>
    <property type="match status" value="1"/>
</dbReference>
<feature type="binding site" evidence="10">
    <location>
        <position position="148"/>
    </location>
    <ligand>
        <name>4-amino-2-methyl-5-(diphosphooxymethyl)pyrimidine</name>
        <dbReference type="ChEBI" id="CHEBI:57841"/>
    </ligand>
</feature>
<keyword evidence="6 10" id="KW-0784">Thiamine biosynthesis</keyword>
<protein>
    <recommendedName>
        <fullName evidence="10">Thiamine-phosphate synthase</fullName>
        <shortName evidence="10">TP synthase</shortName>
        <shortName evidence="10">TPS</shortName>
        <ecNumber evidence="10">2.5.1.3</ecNumber>
    </recommendedName>
    <alternativeName>
        <fullName evidence="10">Thiamine-phosphate pyrophosphorylase</fullName>
        <shortName evidence="10">TMP pyrophosphorylase</shortName>
        <shortName evidence="10">TMP-PPase</shortName>
    </alternativeName>
</protein>
<dbReference type="PANTHER" id="PTHR20857:SF15">
    <property type="entry name" value="THIAMINE-PHOSPHATE SYNTHASE"/>
    <property type="match status" value="1"/>
</dbReference>
<comment type="cofactor">
    <cofactor evidence="10">
        <name>Mg(2+)</name>
        <dbReference type="ChEBI" id="CHEBI:18420"/>
    </cofactor>
    <text evidence="10">Binds 1 Mg(2+) ion per subunit.</text>
</comment>
<name>A0A0S4LQ19_9BACT</name>
<keyword evidence="4 10" id="KW-0479">Metal-binding</keyword>
<dbReference type="AlphaFoldDB" id="A0A0S4LQ19"/>
<feature type="domain" description="Thiamine phosphate synthase/TenI" evidence="13">
    <location>
        <begin position="18"/>
        <end position="199"/>
    </location>
</feature>
<evidence type="ECO:0000313" key="14">
    <source>
        <dbReference type="EMBL" id="CUS38038.1"/>
    </source>
</evidence>
<evidence type="ECO:0000256" key="1">
    <source>
        <dbReference type="ARBA" id="ARBA00003814"/>
    </source>
</evidence>
<keyword evidence="5 10" id="KW-0460">Magnesium</keyword>
<dbReference type="EMBL" id="CZPZ01000031">
    <property type="protein sequence ID" value="CUS38038.1"/>
    <property type="molecule type" value="Genomic_DNA"/>
</dbReference>
<comment type="function">
    <text evidence="1 10">Condenses 4-methyl-5-(beta-hydroxyethyl)thiazole monophosphate (THZ-P) and 2-methyl-4-amino-5-hydroxymethyl pyrimidine pyrophosphate (HMP-PP) to form thiamine monophosphate (TMP).</text>
</comment>
<dbReference type="HAMAP" id="MF_00097">
    <property type="entry name" value="TMP_synthase"/>
    <property type="match status" value="1"/>
</dbReference>
<comment type="catalytic activity">
    <reaction evidence="8 10 11">
        <text>2-(2-carboxy-4-methylthiazol-5-yl)ethyl phosphate + 4-amino-2-methyl-5-(diphosphooxymethyl)pyrimidine + 2 H(+) = thiamine phosphate + CO2 + diphosphate</text>
        <dbReference type="Rhea" id="RHEA:47848"/>
        <dbReference type="ChEBI" id="CHEBI:15378"/>
        <dbReference type="ChEBI" id="CHEBI:16526"/>
        <dbReference type="ChEBI" id="CHEBI:33019"/>
        <dbReference type="ChEBI" id="CHEBI:37575"/>
        <dbReference type="ChEBI" id="CHEBI:57841"/>
        <dbReference type="ChEBI" id="CHEBI:62890"/>
        <dbReference type="EC" id="2.5.1.3"/>
    </reaction>
</comment>
<keyword evidence="3 10" id="KW-0808">Transferase</keyword>
<feature type="binding site" evidence="10">
    <location>
        <position position="176"/>
    </location>
    <ligand>
        <name>2-[(2R,5Z)-2-carboxy-4-methylthiazol-5(2H)-ylidene]ethyl phosphate</name>
        <dbReference type="ChEBI" id="CHEBI:62899"/>
    </ligand>
</feature>
<dbReference type="InterPro" id="IPR036206">
    <property type="entry name" value="ThiamineP_synth_sf"/>
</dbReference>
<evidence type="ECO:0000256" key="5">
    <source>
        <dbReference type="ARBA" id="ARBA00022842"/>
    </source>
</evidence>
<accession>A0A0S4LQ19</accession>
<evidence type="ECO:0000256" key="7">
    <source>
        <dbReference type="ARBA" id="ARBA00047334"/>
    </source>
</evidence>
<evidence type="ECO:0000256" key="8">
    <source>
        <dbReference type="ARBA" id="ARBA00047851"/>
    </source>
</evidence>
<dbReference type="RefSeq" id="WP_245631042.1">
    <property type="nucleotide sequence ID" value="NZ_CZPZ01000031.1"/>
</dbReference>
<dbReference type="GO" id="GO:0000287">
    <property type="term" value="F:magnesium ion binding"/>
    <property type="evidence" value="ECO:0007669"/>
    <property type="project" value="UniProtKB-UniRule"/>
</dbReference>
<dbReference type="NCBIfam" id="TIGR00693">
    <property type="entry name" value="thiE"/>
    <property type="match status" value="1"/>
</dbReference>
<dbReference type="EC" id="2.5.1.3" evidence="10"/>
<feature type="binding site" evidence="10">
    <location>
        <position position="100"/>
    </location>
    <ligand>
        <name>Mg(2+)</name>
        <dbReference type="ChEBI" id="CHEBI:18420"/>
    </ligand>
</feature>
<dbReference type="UniPathway" id="UPA00060">
    <property type="reaction ID" value="UER00141"/>
</dbReference>
<evidence type="ECO:0000256" key="3">
    <source>
        <dbReference type="ARBA" id="ARBA00022679"/>
    </source>
</evidence>
<evidence type="ECO:0000256" key="4">
    <source>
        <dbReference type="ARBA" id="ARBA00022723"/>
    </source>
</evidence>
<dbReference type="PANTHER" id="PTHR20857">
    <property type="entry name" value="THIAMINE-PHOSPHATE PYROPHOSPHORYLASE"/>
    <property type="match status" value="1"/>
</dbReference>
<comment type="catalytic activity">
    <reaction evidence="9 10 11">
        <text>2-[(2R,5Z)-2-carboxy-4-methylthiazol-5(2H)-ylidene]ethyl phosphate + 4-amino-2-methyl-5-(diphosphooxymethyl)pyrimidine + 2 H(+) = thiamine phosphate + CO2 + diphosphate</text>
        <dbReference type="Rhea" id="RHEA:47844"/>
        <dbReference type="ChEBI" id="CHEBI:15378"/>
        <dbReference type="ChEBI" id="CHEBI:16526"/>
        <dbReference type="ChEBI" id="CHEBI:33019"/>
        <dbReference type="ChEBI" id="CHEBI:37575"/>
        <dbReference type="ChEBI" id="CHEBI:57841"/>
        <dbReference type="ChEBI" id="CHEBI:62899"/>
        <dbReference type="EC" id="2.5.1.3"/>
    </reaction>
</comment>
<dbReference type="InterPro" id="IPR022998">
    <property type="entry name" value="ThiamineP_synth_TenI"/>
</dbReference>
<feature type="binding site" evidence="10">
    <location>
        <position position="81"/>
    </location>
    <ligand>
        <name>Mg(2+)</name>
        <dbReference type="ChEBI" id="CHEBI:18420"/>
    </ligand>
</feature>
<feature type="binding site" evidence="10">
    <location>
        <position position="80"/>
    </location>
    <ligand>
        <name>4-amino-2-methyl-5-(diphosphooxymethyl)pyrimidine</name>
        <dbReference type="ChEBI" id="CHEBI:57841"/>
    </ligand>
</feature>
<comment type="catalytic activity">
    <reaction evidence="7 10 11">
        <text>4-methyl-5-(2-phosphooxyethyl)-thiazole + 4-amino-2-methyl-5-(diphosphooxymethyl)pyrimidine + H(+) = thiamine phosphate + diphosphate</text>
        <dbReference type="Rhea" id="RHEA:22328"/>
        <dbReference type="ChEBI" id="CHEBI:15378"/>
        <dbReference type="ChEBI" id="CHEBI:33019"/>
        <dbReference type="ChEBI" id="CHEBI:37575"/>
        <dbReference type="ChEBI" id="CHEBI:57841"/>
        <dbReference type="ChEBI" id="CHEBI:58296"/>
        <dbReference type="EC" id="2.5.1.3"/>
    </reaction>
</comment>
<feature type="binding site" evidence="10">
    <location>
        <begin position="196"/>
        <end position="197"/>
    </location>
    <ligand>
        <name>2-[(2R,5Z)-2-carboxy-4-methylthiazol-5(2H)-ylidene]ethyl phosphate</name>
        <dbReference type="ChEBI" id="CHEBI:62899"/>
    </ligand>
</feature>
<dbReference type="GO" id="GO:0009229">
    <property type="term" value="P:thiamine diphosphate biosynthetic process"/>
    <property type="evidence" value="ECO:0007669"/>
    <property type="project" value="UniProtKB-UniRule"/>
</dbReference>
<evidence type="ECO:0000313" key="15">
    <source>
        <dbReference type="Proteomes" id="UP000198736"/>
    </source>
</evidence>
<dbReference type="InterPro" id="IPR013785">
    <property type="entry name" value="Aldolase_TIM"/>
</dbReference>
<comment type="similarity">
    <text evidence="10 11">Belongs to the thiamine-phosphate synthase family.</text>
</comment>
<dbReference type="InterPro" id="IPR034291">
    <property type="entry name" value="TMP_synthase"/>
</dbReference>
<feature type="binding site" evidence="10">
    <location>
        <begin position="48"/>
        <end position="52"/>
    </location>
    <ligand>
        <name>4-amino-2-methyl-5-(diphosphooxymethyl)pyrimidine</name>
        <dbReference type="ChEBI" id="CHEBI:57841"/>
    </ligand>
</feature>
<keyword evidence="15" id="KW-1185">Reference proteome</keyword>
<organism evidence="14 15">
    <name type="scientific">Candidatus Nitrospira nitrificans</name>
    <dbReference type="NCBI Taxonomy" id="1742973"/>
    <lineage>
        <taxon>Bacteria</taxon>
        <taxon>Pseudomonadati</taxon>
        <taxon>Nitrospirota</taxon>
        <taxon>Nitrospiria</taxon>
        <taxon>Nitrospirales</taxon>
        <taxon>Nitrospiraceae</taxon>
        <taxon>Nitrospira</taxon>
    </lineage>
</organism>
<evidence type="ECO:0000256" key="9">
    <source>
        <dbReference type="ARBA" id="ARBA00047883"/>
    </source>
</evidence>
<sequence length="224" mass="23509">MVHLSREKNPGASALAGLYIILDPAVCPERPLVDILKVSATAGAKIFQYRNKTASMKVAYEEALPLRKTAHELGALFIVNDRCDLALAVDADGVHLGQGDLPLNLARTVMGPEKLIGVSTHNREQVVAAAIDGPNYLGFGPIFTPGSKLDHDPVVGLQGLRAIRSLTELPIFAIGGITADRTADVMRAGADGVAVISAILKAPDISRSVNDFVSLVSLPTSPGS</sequence>
<dbReference type="CDD" id="cd00564">
    <property type="entry name" value="TMP_TenI"/>
    <property type="match status" value="1"/>
</dbReference>
<comment type="caution">
    <text evidence="10">Lacks conserved residue(s) required for the propagation of feature annotation.</text>
</comment>
<dbReference type="Proteomes" id="UP000198736">
    <property type="component" value="Unassembled WGS sequence"/>
</dbReference>
<dbReference type="STRING" id="1742973.COMA2_40156"/>
<proteinExistence type="inferred from homology"/>
<evidence type="ECO:0000256" key="10">
    <source>
        <dbReference type="HAMAP-Rule" id="MF_00097"/>
    </source>
</evidence>
<gene>
    <name evidence="10 14" type="primary">thiE</name>
    <name evidence="14" type="ORF">COMA2_40156</name>
</gene>
<reference evidence="15" key="1">
    <citation type="submission" date="2015-10" db="EMBL/GenBank/DDBJ databases">
        <authorList>
            <person name="Luecker S."/>
            <person name="Luecker S."/>
        </authorList>
    </citation>
    <scope>NUCLEOTIDE SEQUENCE [LARGE SCALE GENOMIC DNA]</scope>
</reference>
<dbReference type="GO" id="GO:0009228">
    <property type="term" value="P:thiamine biosynthetic process"/>
    <property type="evidence" value="ECO:0007669"/>
    <property type="project" value="UniProtKB-KW"/>
</dbReference>
<evidence type="ECO:0000256" key="2">
    <source>
        <dbReference type="ARBA" id="ARBA00005165"/>
    </source>
</evidence>
<evidence type="ECO:0000256" key="12">
    <source>
        <dbReference type="RuleBase" id="RU004253"/>
    </source>
</evidence>